<sequence length="135" mass="14137">MIARTFARRIAGASLVAAVLAGPLVVVQSASAAPVGPGLFLTVSGSNDTWIRGVDLDCESGRGGDHPNAEAACAALDRARGDLDALPGRPRPCTKEYDPVTATAVGEHRGRSVDWTRTYPNACVLWSATDPVFDF</sequence>
<evidence type="ECO:0000256" key="4">
    <source>
        <dbReference type="ARBA" id="ARBA00022525"/>
    </source>
</evidence>
<dbReference type="GO" id="GO:0005576">
    <property type="term" value="C:extracellular region"/>
    <property type="evidence" value="ECO:0007669"/>
    <property type="project" value="UniProtKB-SubCell"/>
</dbReference>
<accession>A0A9W6P8W3</accession>
<dbReference type="SUPFAM" id="SSF55399">
    <property type="entry name" value="Subtilisin inhibitor"/>
    <property type="match status" value="1"/>
</dbReference>
<evidence type="ECO:0000313" key="11">
    <source>
        <dbReference type="EMBL" id="GLU49182.1"/>
    </source>
</evidence>
<protein>
    <recommendedName>
        <fullName evidence="10">Subtilisin inhibitor domain-containing protein</fullName>
    </recommendedName>
</protein>
<comment type="subunit">
    <text evidence="3">Homodimer.</text>
</comment>
<dbReference type="PRINTS" id="PR00294">
    <property type="entry name" value="SSBTLNINHBTR"/>
</dbReference>
<evidence type="ECO:0000259" key="10">
    <source>
        <dbReference type="Pfam" id="PF00720"/>
    </source>
</evidence>
<comment type="caution">
    <text evidence="11">The sequence shown here is derived from an EMBL/GenBank/DDBJ whole genome shotgun (WGS) entry which is preliminary data.</text>
</comment>
<comment type="subcellular location">
    <subcellularLocation>
        <location evidence="1">Secreted</location>
    </subcellularLocation>
</comment>
<dbReference type="Pfam" id="PF00720">
    <property type="entry name" value="SSI"/>
    <property type="match status" value="1"/>
</dbReference>
<evidence type="ECO:0000256" key="8">
    <source>
        <dbReference type="RuleBase" id="RU003471"/>
    </source>
</evidence>
<keyword evidence="4" id="KW-0964">Secreted</keyword>
<reference evidence="11" key="1">
    <citation type="submission" date="2023-02" db="EMBL/GenBank/DDBJ databases">
        <title>Nocardiopsis ansamitocini NBRC 112285.</title>
        <authorList>
            <person name="Ichikawa N."/>
            <person name="Sato H."/>
            <person name="Tonouchi N."/>
        </authorList>
    </citation>
    <scope>NUCLEOTIDE SEQUENCE</scope>
    <source>
        <strain evidence="11">NBRC 112285</strain>
    </source>
</reference>
<evidence type="ECO:0000256" key="2">
    <source>
        <dbReference type="ARBA" id="ARBA00010472"/>
    </source>
</evidence>
<name>A0A9W6P8W3_9ACTN</name>
<dbReference type="AlphaFoldDB" id="A0A9W6P8W3"/>
<organism evidence="11 12">
    <name type="scientific">Nocardiopsis ansamitocini</name>
    <dbReference type="NCBI Taxonomy" id="1670832"/>
    <lineage>
        <taxon>Bacteria</taxon>
        <taxon>Bacillati</taxon>
        <taxon>Actinomycetota</taxon>
        <taxon>Actinomycetes</taxon>
        <taxon>Streptosporangiales</taxon>
        <taxon>Nocardiopsidaceae</taxon>
        <taxon>Nocardiopsis</taxon>
    </lineage>
</organism>
<keyword evidence="12" id="KW-1185">Reference proteome</keyword>
<keyword evidence="6 8" id="KW-0722">Serine protease inhibitor</keyword>
<gene>
    <name evidence="11" type="ORF">Nans01_35330</name>
</gene>
<feature type="signal peptide" evidence="9">
    <location>
        <begin position="1"/>
        <end position="32"/>
    </location>
</feature>
<evidence type="ECO:0000256" key="7">
    <source>
        <dbReference type="ARBA" id="ARBA00023157"/>
    </source>
</evidence>
<feature type="chain" id="PRO_5040747446" description="Subtilisin inhibitor domain-containing protein" evidence="9">
    <location>
        <begin position="33"/>
        <end position="135"/>
    </location>
</feature>
<dbReference type="InterPro" id="IPR036819">
    <property type="entry name" value="Subtilisin_inhibitor-like_sf"/>
</dbReference>
<dbReference type="Gene3D" id="3.30.350.10">
    <property type="entry name" value="Subtilisin inhibitor-like"/>
    <property type="match status" value="1"/>
</dbReference>
<evidence type="ECO:0000256" key="3">
    <source>
        <dbReference type="ARBA" id="ARBA00011738"/>
    </source>
</evidence>
<comment type="similarity">
    <text evidence="2 8">Belongs to the protease inhibitor I16 (SSI) family.</text>
</comment>
<keyword evidence="5 8" id="KW-0646">Protease inhibitor</keyword>
<evidence type="ECO:0000256" key="1">
    <source>
        <dbReference type="ARBA" id="ARBA00004613"/>
    </source>
</evidence>
<dbReference type="Proteomes" id="UP001165092">
    <property type="component" value="Unassembled WGS sequence"/>
</dbReference>
<keyword evidence="7" id="KW-1015">Disulfide bond</keyword>
<evidence type="ECO:0000256" key="9">
    <source>
        <dbReference type="SAM" id="SignalP"/>
    </source>
</evidence>
<feature type="domain" description="Subtilisin inhibitor" evidence="10">
    <location>
        <begin position="39"/>
        <end position="121"/>
    </location>
</feature>
<evidence type="ECO:0000256" key="6">
    <source>
        <dbReference type="ARBA" id="ARBA00022900"/>
    </source>
</evidence>
<evidence type="ECO:0000256" key="5">
    <source>
        <dbReference type="ARBA" id="ARBA00022690"/>
    </source>
</evidence>
<evidence type="ECO:0000313" key="12">
    <source>
        <dbReference type="Proteomes" id="UP001165092"/>
    </source>
</evidence>
<dbReference type="GO" id="GO:0004867">
    <property type="term" value="F:serine-type endopeptidase inhibitor activity"/>
    <property type="evidence" value="ECO:0007669"/>
    <property type="project" value="UniProtKB-KW"/>
</dbReference>
<dbReference type="InterPro" id="IPR000691">
    <property type="entry name" value="Prot_inh_I16_SSI"/>
</dbReference>
<dbReference type="EMBL" id="BSQG01000006">
    <property type="protein sequence ID" value="GLU49182.1"/>
    <property type="molecule type" value="Genomic_DNA"/>
</dbReference>
<proteinExistence type="inferred from homology"/>
<keyword evidence="9" id="KW-0732">Signal</keyword>
<dbReference type="RefSeq" id="WP_285760659.1">
    <property type="nucleotide sequence ID" value="NZ_BSQG01000006.1"/>
</dbReference>
<dbReference type="InterPro" id="IPR023549">
    <property type="entry name" value="Subtilisin_inhibitor"/>
</dbReference>